<dbReference type="KEGG" id="fsm:CCS41_12230"/>
<dbReference type="RefSeq" id="WP_072550521.1">
    <property type="nucleotide sequence ID" value="NZ_CP021659.1"/>
</dbReference>
<dbReference type="EMBL" id="CP021659">
    <property type="protein sequence ID" value="AWK15065.1"/>
    <property type="molecule type" value="Genomic_DNA"/>
</dbReference>
<dbReference type="SUPFAM" id="SSF101082">
    <property type="entry name" value="Typo IV secretion system protein TraC"/>
    <property type="match status" value="1"/>
</dbReference>
<evidence type="ECO:0000313" key="4">
    <source>
        <dbReference type="Proteomes" id="UP000261875"/>
    </source>
</evidence>
<feature type="region of interest" description="Disordered" evidence="1">
    <location>
        <begin position="243"/>
        <end position="263"/>
    </location>
</feature>
<evidence type="ECO:0000256" key="2">
    <source>
        <dbReference type="SAM" id="SignalP"/>
    </source>
</evidence>
<dbReference type="NCBIfam" id="TIGR02780">
    <property type="entry name" value="TrbJ_Ti"/>
    <property type="match status" value="1"/>
</dbReference>
<feature type="signal peptide" evidence="2">
    <location>
        <begin position="1"/>
        <end position="30"/>
    </location>
</feature>
<dbReference type="STRING" id="1878942.GCA_900128755_00156"/>
<reference evidence="3 4" key="1">
    <citation type="submission" date="2017-05" db="EMBL/GenBank/DDBJ databases">
        <title>Genome sequence of Candidatus Fukatsuia symbiotica and Candidatus Hamiltonella defensa from Acyrthosiphon pisum strain 5D.</title>
        <authorList>
            <person name="Patel V.A."/>
            <person name="Chevignon G."/>
            <person name="Russell J.A."/>
            <person name="Oliver K.M."/>
        </authorList>
    </citation>
    <scope>NUCLEOTIDE SEQUENCE [LARGE SCALE GENOMIC DNA]</scope>
    <source>
        <strain evidence="3 4">5D</strain>
    </source>
</reference>
<evidence type="ECO:0000313" key="3">
    <source>
        <dbReference type="EMBL" id="AWK15065.1"/>
    </source>
</evidence>
<organism evidence="3 4">
    <name type="scientific">Candidatus Fukatsuia symbiotica</name>
    <dbReference type="NCBI Taxonomy" id="1878942"/>
    <lineage>
        <taxon>Bacteria</taxon>
        <taxon>Pseudomonadati</taxon>
        <taxon>Pseudomonadota</taxon>
        <taxon>Gammaproteobacteria</taxon>
        <taxon>Enterobacterales</taxon>
        <taxon>Yersiniaceae</taxon>
        <taxon>Candidatus Fukatsuia</taxon>
    </lineage>
</organism>
<gene>
    <name evidence="3" type="primary">trbJ</name>
    <name evidence="3" type="ORF">CCS41_12230</name>
</gene>
<protein>
    <submittedName>
        <fullName evidence="3">P-type conjugative transfer protein TrbJ</fullName>
    </submittedName>
</protein>
<dbReference type="OrthoDB" id="7469703at2"/>
<dbReference type="Proteomes" id="UP000261875">
    <property type="component" value="Chromosome"/>
</dbReference>
<proteinExistence type="predicted"/>
<evidence type="ECO:0000256" key="1">
    <source>
        <dbReference type="SAM" id="MobiDB-lite"/>
    </source>
</evidence>
<dbReference type="AlphaFoldDB" id="A0A2U8IAB9"/>
<keyword evidence="2" id="KW-0732">Signal</keyword>
<dbReference type="InterPro" id="IPR014147">
    <property type="entry name" value="T4SS_TrbJ"/>
</dbReference>
<feature type="chain" id="PRO_5016123078" evidence="2">
    <location>
        <begin position="31"/>
        <end position="263"/>
    </location>
</feature>
<name>A0A2U8IAB9_9GAMM</name>
<keyword evidence="4" id="KW-1185">Reference proteome</keyword>
<sequence length="263" mass="29032">MKKNVKQTLTSKINVLTMIIAGLMSQQVVAWPVFDVPHTAVSGANALTTAGTKLEQGLHYMKQVNHYRQQINHYKEMVEKLSSYNWDDPLASTEKLLQAQNTLNDYKRKLGGLEQYLSQYKDLKGHLSSPCFTSGGCTDSQRQELLKAQDNASEVQKLAYDAVLTGIDQQQKSLQKDSGQLTKLQSQVESAKGQMQAAQAASQLASAQANQLLQIRGLLMAQQNAEATRAQVIADSEAQAMASSRQLRNSSNISSPTVKTWSW</sequence>
<accession>A0A2U8IAB9</accession>